<keyword evidence="3" id="KW-0804">Transcription</keyword>
<dbReference type="SUPFAM" id="SSF46689">
    <property type="entry name" value="Homeodomain-like"/>
    <property type="match status" value="1"/>
</dbReference>
<dbReference type="EMBL" id="CP020472">
    <property type="protein sequence ID" value="ARD20514.1"/>
    <property type="molecule type" value="Genomic_DNA"/>
</dbReference>
<protein>
    <recommendedName>
        <fullName evidence="4">HTH araC/xylS-type domain-containing protein</fullName>
    </recommendedName>
</protein>
<dbReference type="PANTHER" id="PTHR43280">
    <property type="entry name" value="ARAC-FAMILY TRANSCRIPTIONAL REGULATOR"/>
    <property type="match status" value="1"/>
</dbReference>
<dbReference type="Pfam" id="PF12833">
    <property type="entry name" value="HTH_18"/>
    <property type="match status" value="1"/>
</dbReference>
<keyword evidence="1" id="KW-0805">Transcription regulation</keyword>
<keyword evidence="6" id="KW-1185">Reference proteome</keyword>
<dbReference type="Proteomes" id="UP000191820">
    <property type="component" value="Chromosome"/>
</dbReference>
<evidence type="ECO:0000256" key="3">
    <source>
        <dbReference type="ARBA" id="ARBA00023163"/>
    </source>
</evidence>
<organism evidence="5 6">
    <name type="scientific">Shewanella japonica</name>
    <dbReference type="NCBI Taxonomy" id="93973"/>
    <lineage>
        <taxon>Bacteria</taxon>
        <taxon>Pseudomonadati</taxon>
        <taxon>Pseudomonadota</taxon>
        <taxon>Gammaproteobacteria</taxon>
        <taxon>Alteromonadales</taxon>
        <taxon>Shewanellaceae</taxon>
        <taxon>Shewanella</taxon>
    </lineage>
</organism>
<proteinExistence type="predicted"/>
<dbReference type="PANTHER" id="PTHR43280:SF28">
    <property type="entry name" value="HTH-TYPE TRANSCRIPTIONAL ACTIVATOR RHAS"/>
    <property type="match status" value="1"/>
</dbReference>
<keyword evidence="2" id="KW-0238">DNA-binding</keyword>
<name>A0ABM6JGY3_9GAMM</name>
<gene>
    <name evidence="5" type="ORF">SJ2017_0165</name>
</gene>
<dbReference type="Gene3D" id="1.10.10.60">
    <property type="entry name" value="Homeodomain-like"/>
    <property type="match status" value="1"/>
</dbReference>
<evidence type="ECO:0000313" key="6">
    <source>
        <dbReference type="Proteomes" id="UP000191820"/>
    </source>
</evidence>
<dbReference type="InterPro" id="IPR009057">
    <property type="entry name" value="Homeodomain-like_sf"/>
</dbReference>
<dbReference type="SMART" id="SM00342">
    <property type="entry name" value="HTH_ARAC"/>
    <property type="match status" value="1"/>
</dbReference>
<evidence type="ECO:0000256" key="1">
    <source>
        <dbReference type="ARBA" id="ARBA00023015"/>
    </source>
</evidence>
<dbReference type="RefSeq" id="WP_080914582.1">
    <property type="nucleotide sequence ID" value="NZ_CP020472.1"/>
</dbReference>
<feature type="domain" description="HTH araC/xylS-type" evidence="4">
    <location>
        <begin position="209"/>
        <end position="306"/>
    </location>
</feature>
<evidence type="ECO:0000256" key="2">
    <source>
        <dbReference type="ARBA" id="ARBA00023125"/>
    </source>
</evidence>
<accession>A0ABM6JGY3</accession>
<evidence type="ECO:0000259" key="4">
    <source>
        <dbReference type="PROSITE" id="PS01124"/>
    </source>
</evidence>
<evidence type="ECO:0000313" key="5">
    <source>
        <dbReference type="EMBL" id="ARD20514.1"/>
    </source>
</evidence>
<reference evidence="5 6" key="1">
    <citation type="submission" date="2017-03" db="EMBL/GenBank/DDBJ databases">
        <title>Genome sequencing of Shewanella japonica KCTC 22435.</title>
        <authorList>
            <person name="Kim K.M."/>
        </authorList>
    </citation>
    <scope>NUCLEOTIDE SEQUENCE [LARGE SCALE GENOMIC DNA]</scope>
    <source>
        <strain evidence="5 6">KCTC 22435</strain>
    </source>
</reference>
<dbReference type="InterPro" id="IPR018060">
    <property type="entry name" value="HTH_AraC"/>
</dbReference>
<dbReference type="PROSITE" id="PS01124">
    <property type="entry name" value="HTH_ARAC_FAMILY_2"/>
    <property type="match status" value="1"/>
</dbReference>
<sequence length="310" mass="35650">MIKYKCRPAIHTKLVCEYCNSIDFHLPVEFAHFKYFNDTEWVGINIITKLLNYIENNIEDPYFFLNLAKYFVKRVTEFTKIDLSDDVDIAQKLIDFTMFYSQVSDLNWVTIDAGDYIGLVAKRNPIERASKYDDLFVYLSVMQILNFHKEVNGNIIIELPFECGFYGYNVAILENVKFNCQNLSIFAKKTPGKQYDIRPLCIETITSLDRIHAAAKSMIPAELSVDTLAIALGMSTRSLQREVKSMGLCVKDIIKEVKANRLKLVLKKNQDNIKVTAYECGFKSLAIFSRHFSNNVGCCPSEYVSRINDK</sequence>